<dbReference type="PANTHER" id="PTHR23416">
    <property type="entry name" value="SIALIC ACID SYNTHASE-RELATED"/>
    <property type="match status" value="1"/>
</dbReference>
<comment type="caution">
    <text evidence="1">The sequence shown here is derived from an EMBL/GenBank/DDBJ whole genome shotgun (WGS) entry which is preliminary data.</text>
</comment>
<evidence type="ECO:0000313" key="1">
    <source>
        <dbReference type="EMBL" id="RTE75277.1"/>
    </source>
</evidence>
<accession>A0A430LHU6</accession>
<dbReference type="AlphaFoldDB" id="A0A430LHU6"/>
<dbReference type="GO" id="GO:0008374">
    <property type="term" value="F:O-acyltransferase activity"/>
    <property type="evidence" value="ECO:0007669"/>
    <property type="project" value="TreeGrafter"/>
</dbReference>
<reference evidence="1 2" key="1">
    <citation type="submission" date="2017-06" db="EMBL/GenBank/DDBJ databases">
        <title>Comparative genomic analysis of Ambrosia Fusariam Clade fungi.</title>
        <authorList>
            <person name="Stajich J.E."/>
            <person name="Carrillo J."/>
            <person name="Kijimoto T."/>
            <person name="Eskalen A."/>
            <person name="O'Donnell K."/>
            <person name="Kasson M."/>
        </authorList>
    </citation>
    <scope>NUCLEOTIDE SEQUENCE [LARGE SCALE GENOMIC DNA]</scope>
    <source>
        <strain evidence="1 2">UCR1854</strain>
    </source>
</reference>
<dbReference type="InterPro" id="IPR051159">
    <property type="entry name" value="Hexapeptide_acetyltransf"/>
</dbReference>
<keyword evidence="2" id="KW-1185">Reference proteome</keyword>
<protein>
    <submittedName>
        <fullName evidence="1">Uncharacterized protein</fullName>
    </submittedName>
</protein>
<dbReference type="InterPro" id="IPR011004">
    <property type="entry name" value="Trimer_LpxA-like_sf"/>
</dbReference>
<dbReference type="SUPFAM" id="SSF51161">
    <property type="entry name" value="Trimeric LpxA-like enzymes"/>
    <property type="match status" value="1"/>
</dbReference>
<dbReference type="EMBL" id="MIKF01000191">
    <property type="protein sequence ID" value="RTE75277.1"/>
    <property type="molecule type" value="Genomic_DNA"/>
</dbReference>
<evidence type="ECO:0000313" key="2">
    <source>
        <dbReference type="Proteomes" id="UP000287124"/>
    </source>
</evidence>
<dbReference type="Gene3D" id="2.160.10.10">
    <property type="entry name" value="Hexapeptide repeat proteins"/>
    <property type="match status" value="1"/>
</dbReference>
<organism evidence="1 2">
    <name type="scientific">Fusarium euwallaceae</name>
    <dbReference type="NCBI Taxonomy" id="1147111"/>
    <lineage>
        <taxon>Eukaryota</taxon>
        <taxon>Fungi</taxon>
        <taxon>Dikarya</taxon>
        <taxon>Ascomycota</taxon>
        <taxon>Pezizomycotina</taxon>
        <taxon>Sordariomycetes</taxon>
        <taxon>Hypocreomycetidae</taxon>
        <taxon>Hypocreales</taxon>
        <taxon>Nectriaceae</taxon>
        <taxon>Fusarium</taxon>
        <taxon>Fusarium solani species complex</taxon>
    </lineage>
</organism>
<dbReference type="PANTHER" id="PTHR23416:SF54">
    <property type="entry name" value="ACETYLTRANSFERASE, CYSE_LACA_LPXA_NODL FAMILY (AFU_ORTHOLOGUE AFUA_2G08430)-RELATED"/>
    <property type="match status" value="1"/>
</dbReference>
<proteinExistence type="predicted"/>
<sequence length="167" mass="18348">MTYLVFMPAEGSTVRSRGAFDQANDAQITNARNRLSAAFQHLIPTGDLGETRVAIWKHYPEPGPWDLGPLIEGPVHLDYGSRIHIAPTANIDKHCTIVYTPMADVRIGERVRILPGVTIISADCSGVDKNGKSLTTGRDVTIGDWCWIGFDVVIMRVPILPCLQDHS</sequence>
<dbReference type="Proteomes" id="UP000287124">
    <property type="component" value="Unassembled WGS sequence"/>
</dbReference>
<gene>
    <name evidence="1" type="ORF">BHE90_010235</name>
</gene>
<name>A0A430LHU6_9HYPO</name>